<dbReference type="Proteomes" id="UP000836841">
    <property type="component" value="Chromosome 6"/>
</dbReference>
<dbReference type="EMBL" id="OU466862">
    <property type="protein sequence ID" value="CAH2071601.1"/>
    <property type="molecule type" value="Genomic_DNA"/>
</dbReference>
<evidence type="ECO:0000256" key="1">
    <source>
        <dbReference type="ARBA" id="ARBA00004141"/>
    </source>
</evidence>
<evidence type="ECO:0000313" key="4">
    <source>
        <dbReference type="Proteomes" id="UP000836841"/>
    </source>
</evidence>
<feature type="domain" description="Very-long-chain aldehyde decarbonylase CER1-like C-terminal" evidence="2">
    <location>
        <begin position="35"/>
        <end position="211"/>
    </location>
</feature>
<dbReference type="InterPro" id="IPR021940">
    <property type="entry name" value="CER1-like_C"/>
</dbReference>
<sequence>MYVQKYPKLKIKLVDGSNMAAAVVVNSIPKGTTEVVFSGKPTKVASAVVFALCQRGVKVVVLRAEEHSKLVKSRVVKKNLVLSSSNYCSPLVWLVGDEIGREEQMKAQEGTLFIPFSQFPPDKLRKDCFYHSTPLRLCLFPSLPKTSTHVRYNFEYIHRYNWLGRRLMSAWRVGGIVHALEGWEEHECGNTPNFFRLNAVWEAALRHGFQPLVLPPSHH</sequence>
<dbReference type="Pfam" id="PF12076">
    <property type="entry name" value="CER1-like_C"/>
    <property type="match status" value="1"/>
</dbReference>
<dbReference type="GO" id="GO:0016020">
    <property type="term" value="C:membrane"/>
    <property type="evidence" value="ECO:0007669"/>
    <property type="project" value="UniProtKB-SubCell"/>
</dbReference>
<protein>
    <recommendedName>
        <fullName evidence="2">Very-long-chain aldehyde decarbonylase CER1-like C-terminal domain-containing protein</fullName>
    </recommendedName>
</protein>
<dbReference type="AlphaFoldDB" id="A0AAU9SVP0"/>
<keyword evidence="4" id="KW-1185">Reference proteome</keyword>
<accession>A0AAU9SVP0</accession>
<proteinExistence type="predicted"/>
<evidence type="ECO:0000259" key="2">
    <source>
        <dbReference type="Pfam" id="PF12076"/>
    </source>
</evidence>
<organism evidence="3 4">
    <name type="scientific">Thlaspi arvense</name>
    <name type="common">Field penny-cress</name>
    <dbReference type="NCBI Taxonomy" id="13288"/>
    <lineage>
        <taxon>Eukaryota</taxon>
        <taxon>Viridiplantae</taxon>
        <taxon>Streptophyta</taxon>
        <taxon>Embryophyta</taxon>
        <taxon>Tracheophyta</taxon>
        <taxon>Spermatophyta</taxon>
        <taxon>Magnoliopsida</taxon>
        <taxon>eudicotyledons</taxon>
        <taxon>Gunneridae</taxon>
        <taxon>Pentapetalae</taxon>
        <taxon>rosids</taxon>
        <taxon>malvids</taxon>
        <taxon>Brassicales</taxon>
        <taxon>Brassicaceae</taxon>
        <taxon>Thlaspideae</taxon>
        <taxon>Thlaspi</taxon>
    </lineage>
</organism>
<gene>
    <name evidence="3" type="ORF">TAV2_LOCUS18773</name>
</gene>
<reference evidence="3 4" key="1">
    <citation type="submission" date="2022-03" db="EMBL/GenBank/DDBJ databases">
        <authorList>
            <person name="Nunn A."/>
            <person name="Chopra R."/>
            <person name="Nunn A."/>
            <person name="Contreras Garrido A."/>
        </authorList>
    </citation>
    <scope>NUCLEOTIDE SEQUENCE [LARGE SCALE GENOMIC DNA]</scope>
</reference>
<name>A0AAU9SVP0_THLAR</name>
<comment type="subcellular location">
    <subcellularLocation>
        <location evidence="1">Membrane</location>
        <topology evidence="1">Multi-pass membrane protein</topology>
    </subcellularLocation>
</comment>
<evidence type="ECO:0000313" key="3">
    <source>
        <dbReference type="EMBL" id="CAH2071601.1"/>
    </source>
</evidence>